<evidence type="ECO:0000313" key="2">
    <source>
        <dbReference type="EMBL" id="KAK0747322.1"/>
    </source>
</evidence>
<feature type="region of interest" description="Disordered" evidence="1">
    <location>
        <begin position="192"/>
        <end position="219"/>
    </location>
</feature>
<sequence length="230" mass="26276">MATAATELICHVASSALLLLSSSAFAFLVHFRFPRGTCWRRETRFSFDGRKLTISAMAAVVRRDPSELSVEEDTVMASSATSRESKNSHRSMDVTSLGSYWSVMPTQGLQLRSQRLPMITEDWEPVWLPKITTRWEIEKSPRGGRLRSQRLPMITEDWEPVWLPKITTRREIEKSTATDDYRGLGTRVATEDHHAAGDSMATDDHQQRGNRKCPQARRRTRRIDAMVRLS</sequence>
<dbReference type="Proteomes" id="UP001172159">
    <property type="component" value="Unassembled WGS sequence"/>
</dbReference>
<feature type="region of interest" description="Disordered" evidence="1">
    <location>
        <begin position="71"/>
        <end position="91"/>
    </location>
</feature>
<keyword evidence="3" id="KW-1185">Reference proteome</keyword>
<organism evidence="2 3">
    <name type="scientific">Apiosordaria backusii</name>
    <dbReference type="NCBI Taxonomy" id="314023"/>
    <lineage>
        <taxon>Eukaryota</taxon>
        <taxon>Fungi</taxon>
        <taxon>Dikarya</taxon>
        <taxon>Ascomycota</taxon>
        <taxon>Pezizomycotina</taxon>
        <taxon>Sordariomycetes</taxon>
        <taxon>Sordariomycetidae</taxon>
        <taxon>Sordariales</taxon>
        <taxon>Lasiosphaeriaceae</taxon>
        <taxon>Apiosordaria</taxon>
    </lineage>
</organism>
<feature type="compositionally biased region" description="Basic residues" evidence="1">
    <location>
        <begin position="208"/>
        <end position="219"/>
    </location>
</feature>
<protein>
    <submittedName>
        <fullName evidence="2">Uncharacterized protein</fullName>
    </submittedName>
</protein>
<gene>
    <name evidence="2" type="ORF">B0T21DRAFT_417702</name>
</gene>
<evidence type="ECO:0000313" key="3">
    <source>
        <dbReference type="Proteomes" id="UP001172159"/>
    </source>
</evidence>
<name>A0AA40EXU8_9PEZI</name>
<dbReference type="AlphaFoldDB" id="A0AA40EXU8"/>
<reference evidence="2" key="1">
    <citation type="submission" date="2023-06" db="EMBL/GenBank/DDBJ databases">
        <title>Genome-scale phylogeny and comparative genomics of the fungal order Sordariales.</title>
        <authorList>
            <consortium name="Lawrence Berkeley National Laboratory"/>
            <person name="Hensen N."/>
            <person name="Bonometti L."/>
            <person name="Westerberg I."/>
            <person name="Brannstrom I.O."/>
            <person name="Guillou S."/>
            <person name="Cros-Aarteil S."/>
            <person name="Calhoun S."/>
            <person name="Haridas S."/>
            <person name="Kuo A."/>
            <person name="Mondo S."/>
            <person name="Pangilinan J."/>
            <person name="Riley R."/>
            <person name="Labutti K."/>
            <person name="Andreopoulos B."/>
            <person name="Lipzen A."/>
            <person name="Chen C."/>
            <person name="Yanf M."/>
            <person name="Daum C."/>
            <person name="Ng V."/>
            <person name="Clum A."/>
            <person name="Steindorff A."/>
            <person name="Ohm R."/>
            <person name="Martin F."/>
            <person name="Silar P."/>
            <person name="Natvig D."/>
            <person name="Lalanne C."/>
            <person name="Gautier V."/>
            <person name="Ament-Velasquez S.L."/>
            <person name="Kruys A."/>
            <person name="Hutchinson M.I."/>
            <person name="Powell A.J."/>
            <person name="Barry K."/>
            <person name="Miller A.N."/>
            <person name="Grigoriev I.V."/>
            <person name="Debuchy R."/>
            <person name="Gladieux P."/>
            <person name="Thoren M.H."/>
            <person name="Johannesson H."/>
        </authorList>
    </citation>
    <scope>NUCLEOTIDE SEQUENCE</scope>
    <source>
        <strain evidence="2">CBS 540.89</strain>
    </source>
</reference>
<accession>A0AA40EXU8</accession>
<comment type="caution">
    <text evidence="2">The sequence shown here is derived from an EMBL/GenBank/DDBJ whole genome shotgun (WGS) entry which is preliminary data.</text>
</comment>
<proteinExistence type="predicted"/>
<evidence type="ECO:0000256" key="1">
    <source>
        <dbReference type="SAM" id="MobiDB-lite"/>
    </source>
</evidence>
<feature type="compositionally biased region" description="Basic and acidic residues" evidence="1">
    <location>
        <begin position="192"/>
        <end position="207"/>
    </location>
</feature>
<dbReference type="EMBL" id="JAUKTV010000001">
    <property type="protein sequence ID" value="KAK0747322.1"/>
    <property type="molecule type" value="Genomic_DNA"/>
</dbReference>